<comment type="pathway">
    <text evidence="5">Amino-acid degradation; L-proline degradation into L-glutamate; L-glutamate from L-proline: step 1/2.</text>
</comment>
<accession>A0ABT5KGQ9</accession>
<dbReference type="Gene3D" id="3.40.605.10">
    <property type="entry name" value="Aldehyde Dehydrogenase, Chain A, domain 1"/>
    <property type="match status" value="2"/>
</dbReference>
<dbReference type="Gene3D" id="3.20.20.220">
    <property type="match status" value="1"/>
</dbReference>
<dbReference type="PROSITE" id="PS00070">
    <property type="entry name" value="ALDEHYDE_DEHYDR_CYS"/>
    <property type="match status" value="1"/>
</dbReference>
<name>A0ABT5KGQ9_9BURK</name>
<dbReference type="SUPFAM" id="SSF51730">
    <property type="entry name" value="FAD-linked oxidoreductase"/>
    <property type="match status" value="1"/>
</dbReference>
<evidence type="ECO:0000256" key="5">
    <source>
        <dbReference type="PIRNR" id="PIRNR000197"/>
    </source>
</evidence>
<reference evidence="9 10" key="1">
    <citation type="submission" date="2022-10" db="EMBL/GenBank/DDBJ databases">
        <title>Paucibacter sp. hw1 Genome sequencing.</title>
        <authorList>
            <person name="Park S."/>
        </authorList>
    </citation>
    <scope>NUCLEOTIDE SEQUENCE [LARGE SCALE GENOMIC DNA]</scope>
    <source>
        <strain evidence="10">hw1</strain>
    </source>
</reference>
<dbReference type="GO" id="GO:0003842">
    <property type="term" value="F:L-glutamate gamma-semialdehyde dehydrogenase activity"/>
    <property type="evidence" value="ECO:0007669"/>
    <property type="project" value="UniProtKB-EC"/>
</dbReference>
<comment type="function">
    <text evidence="5">Oxidizes proline to glutamate for use as a carbon and nitrogen source.</text>
</comment>
<comment type="catalytic activity">
    <reaction evidence="5">
        <text>L-proline + a quinone = (S)-1-pyrroline-5-carboxylate + a quinol + H(+)</text>
        <dbReference type="Rhea" id="RHEA:23784"/>
        <dbReference type="ChEBI" id="CHEBI:15378"/>
        <dbReference type="ChEBI" id="CHEBI:17388"/>
        <dbReference type="ChEBI" id="CHEBI:24646"/>
        <dbReference type="ChEBI" id="CHEBI:60039"/>
        <dbReference type="ChEBI" id="CHEBI:132124"/>
        <dbReference type="EC" id="1.5.5.2"/>
    </reaction>
</comment>
<keyword evidence="5" id="KW-0804">Transcription</keyword>
<dbReference type="Pfam" id="PF14850">
    <property type="entry name" value="Pro_dh-DNA_bdg"/>
    <property type="match status" value="1"/>
</dbReference>
<dbReference type="InterPro" id="IPR024082">
    <property type="entry name" value="PRODH_PutA_dom_II"/>
</dbReference>
<feature type="domain" description="Proline dehydrogenase PutA" evidence="8">
    <location>
        <begin position="61"/>
        <end position="166"/>
    </location>
</feature>
<dbReference type="InterPro" id="IPR016162">
    <property type="entry name" value="Ald_DH_N"/>
</dbReference>
<dbReference type="Proteomes" id="UP001221189">
    <property type="component" value="Unassembled WGS sequence"/>
</dbReference>
<keyword evidence="3 5" id="KW-0520">NAD</keyword>
<dbReference type="InterPro" id="IPR025703">
    <property type="entry name" value="Bifunct_PutA"/>
</dbReference>
<proteinExistence type="inferred from homology"/>
<keyword evidence="5" id="KW-0642">Proline metabolism</keyword>
<dbReference type="InterPro" id="IPR050485">
    <property type="entry name" value="Proline_metab_enzyme"/>
</dbReference>
<dbReference type="PANTHER" id="PTHR42862:SF1">
    <property type="entry name" value="DELTA-1-PYRROLINE-5-CARBOXYLATE DEHYDROGENASE 2, ISOFORM A-RELATED"/>
    <property type="match status" value="1"/>
</dbReference>
<sequence>MSTFALPPEAARLPDPYREEIAVVHALAQSIGAGLDWSSVLTLAGPWVQQVRANPAPFWAMESLLREYPISSSEGLALMRLAEALLRVPDAPTAIALTADQLGRGQFDGSSEGPHKMFAALSASAISLSKKFLPDAEGSGGLMTRLGAQTVVSATVRAIQLLGRQFVLGRNIKEAMTEAAGARKVQPQLSFSYDMLGEGARTEADARRYHAAYVGAIKAIASGARADAPEQADGISIKLSALFSRYEVLQRERVFAELLPRVWELITLAAQANINLTIDAEEVERLELSLDVLDTLAARIASTYPQWRGFGLAVQAYQTRALSVIHEVAAIAKKHGLRFMVRLVKGAYWDGEIKRAQEQGLAAYPVFTHKQHTDVSYLACAQALIGHADVIYPQFASHNAGTIAAIVLMARKANAKFEMQRLHGMGEGVYREVLRDGSIPCRVYAPVGEHRDLLAYLVRRLLENGANSSFVHQLADVNVQVPELLGSPLEQVQISGALPLPGALYLDRLGHGRINSTGADLTDMAQRQPLLRALEQCQVLPVTEASPAYLASTMAGLQAGFAGWNATPVQERAAVMRRAAAALDARLAEFCALLVKEAFKTQGDCVAEVREAVDFLRYYADQAESDGPAMQGRGVFVCISPWNFPLAIFAGQVVAALVAGNTVAAKPAEQTPFVALKFVELLYAAGVPHDALQLLHGAGDTVGAGLVAAEQTAGVCFTGSTQVAQIINRTLAAKEGQVVPLIAETGGLNAMLVDSTALPEQVIDAVVQSAFRSAGQRCSALRLLCVHESIADGVIEMLSGALQELWVGRPADLATDVGPVIDDEAFENVAKNIERLKREAKLIAEAPVHDAMPRLIRPVAFELSSVSALRQEIFGPVLHVVRWGGEPDAVIEQINALGYGLTLGIQTRIDSRALRLADKARIGNVYVNRNIIGAVVGVQPFGGEGMSGTGPKAGGPNYLYRFCAVPAVSEAAPNGPAPSAHGAQSAAVPAVQVASAMAALAAGHEVWSERSLSERAALLERAFEGQADAALVSSRLAQARLALADKALPGPTGESNELRQHGRGVLALQASVASPQALALGVAAALVAGNSVALLVDGACVARAEALQTSLRAAGLPTEALLLLPGAVQSLSALLGDDRLAGICLLGNNALAERALLRQMAALDGAIRPLISAQELFDARQQYRFSAEQTLTINTAAAGGNAALLAGVH</sequence>
<dbReference type="EMBL" id="JAQQXT010000007">
    <property type="protein sequence ID" value="MDC8772577.1"/>
    <property type="molecule type" value="Genomic_DNA"/>
</dbReference>
<keyword evidence="5" id="KW-0274">FAD</keyword>
<comment type="cofactor">
    <cofactor evidence="5">
        <name>FAD</name>
        <dbReference type="ChEBI" id="CHEBI:57692"/>
    </cofactor>
</comment>
<dbReference type="Pfam" id="PF00171">
    <property type="entry name" value="Aldedh"/>
    <property type="match status" value="1"/>
</dbReference>
<comment type="catalytic activity">
    <reaction evidence="4 5">
        <text>L-glutamate 5-semialdehyde + NAD(+) + H2O = L-glutamate + NADH + 2 H(+)</text>
        <dbReference type="Rhea" id="RHEA:30235"/>
        <dbReference type="ChEBI" id="CHEBI:15377"/>
        <dbReference type="ChEBI" id="CHEBI:15378"/>
        <dbReference type="ChEBI" id="CHEBI:29985"/>
        <dbReference type="ChEBI" id="CHEBI:57540"/>
        <dbReference type="ChEBI" id="CHEBI:57945"/>
        <dbReference type="ChEBI" id="CHEBI:58066"/>
        <dbReference type="EC" id="1.2.1.88"/>
    </reaction>
</comment>
<dbReference type="NCBIfam" id="TIGR01238">
    <property type="entry name" value="D1pyr5carbox3"/>
    <property type="match status" value="1"/>
</dbReference>
<protein>
    <recommendedName>
        <fullName evidence="5">Bifunctional protein PutA</fullName>
    </recommendedName>
    <domain>
        <recommendedName>
            <fullName evidence="5">Proline dehydrogenase</fullName>
            <ecNumber evidence="5">1.5.5.2</ecNumber>
        </recommendedName>
        <alternativeName>
            <fullName evidence="5">Proline oxidase</fullName>
        </alternativeName>
    </domain>
    <domain>
        <recommendedName>
            <fullName evidence="5">Delta-1-pyrroline-5-carboxylate dehydrogenase</fullName>
            <shortName evidence="5">P5C dehydrogenase</shortName>
            <ecNumber evidence="5">1.2.1.88</ecNumber>
        </recommendedName>
        <alternativeName>
            <fullName evidence="5">L-glutamate gamma-semialdehyde dehydrogenase</fullName>
        </alternativeName>
    </domain>
</protein>
<dbReference type="SUPFAM" id="SSF81935">
    <property type="entry name" value="N-terminal domain of bifunctional PutA protein"/>
    <property type="match status" value="1"/>
</dbReference>
<feature type="domain" description="Proline dehydrogenase" evidence="7">
    <location>
        <begin position="184"/>
        <end position="473"/>
    </location>
</feature>
<dbReference type="InterPro" id="IPR024089">
    <property type="entry name" value="PRODH_PutA_dom_I/II"/>
</dbReference>
<evidence type="ECO:0000313" key="10">
    <source>
        <dbReference type="Proteomes" id="UP001221189"/>
    </source>
</evidence>
<dbReference type="Gene3D" id="3.40.309.10">
    <property type="entry name" value="Aldehyde Dehydrogenase, Chain A, domain 2"/>
    <property type="match status" value="1"/>
</dbReference>
<dbReference type="Gene3D" id="1.20.5.460">
    <property type="entry name" value="Single helix bin"/>
    <property type="match status" value="1"/>
</dbReference>
<dbReference type="InterPro" id="IPR015590">
    <property type="entry name" value="Aldehyde_DH_dom"/>
</dbReference>
<dbReference type="EC" id="1.2.1.88" evidence="5"/>
<comment type="caution">
    <text evidence="9">The sequence shown here is derived from an EMBL/GenBank/DDBJ whole genome shotgun (WGS) entry which is preliminary data.</text>
</comment>
<keyword evidence="5" id="KW-0805">Transcription regulation</keyword>
<dbReference type="InterPro" id="IPR016160">
    <property type="entry name" value="Ald_DH_CS_CYS"/>
</dbReference>
<dbReference type="PIRSF" id="PIRSF000197">
    <property type="entry name" value="Bifunct_PutA"/>
    <property type="match status" value="1"/>
</dbReference>
<evidence type="ECO:0000256" key="3">
    <source>
        <dbReference type="ARBA" id="ARBA00023027"/>
    </source>
</evidence>
<keyword evidence="5" id="KW-0678">Repressor</keyword>
<evidence type="ECO:0000256" key="1">
    <source>
        <dbReference type="ARBA" id="ARBA00004786"/>
    </source>
</evidence>
<comment type="similarity">
    <text evidence="5">In the C-terminal section; belongs to the aldehyde dehydrogenase family.</text>
</comment>
<dbReference type="InterPro" id="IPR005933">
    <property type="entry name" value="PutA_C"/>
</dbReference>
<keyword evidence="10" id="KW-1185">Reference proteome</keyword>
<evidence type="ECO:0000256" key="2">
    <source>
        <dbReference type="ARBA" id="ARBA00023002"/>
    </source>
</evidence>
<dbReference type="InterPro" id="IPR029041">
    <property type="entry name" value="FAD-linked_oxidoreductase-like"/>
</dbReference>
<evidence type="ECO:0000259" key="6">
    <source>
        <dbReference type="Pfam" id="PF00171"/>
    </source>
</evidence>
<organism evidence="9 10">
    <name type="scientific">Roseateles albus</name>
    <dbReference type="NCBI Taxonomy" id="2987525"/>
    <lineage>
        <taxon>Bacteria</taxon>
        <taxon>Pseudomonadati</taxon>
        <taxon>Pseudomonadota</taxon>
        <taxon>Betaproteobacteria</taxon>
        <taxon>Burkholderiales</taxon>
        <taxon>Sphaerotilaceae</taxon>
        <taxon>Roseateles</taxon>
    </lineage>
</organism>
<dbReference type="Pfam" id="PF01619">
    <property type="entry name" value="Pro_dh"/>
    <property type="match status" value="1"/>
</dbReference>
<dbReference type="SUPFAM" id="SSF53720">
    <property type="entry name" value="ALDH-like"/>
    <property type="match status" value="2"/>
</dbReference>
<dbReference type="InterPro" id="IPR002872">
    <property type="entry name" value="Proline_DH_dom"/>
</dbReference>
<dbReference type="RefSeq" id="WP_273600758.1">
    <property type="nucleotide sequence ID" value="NZ_JAQQXT010000007.1"/>
</dbReference>
<comment type="pathway">
    <text evidence="1 5">Amino-acid degradation; L-proline degradation into L-glutamate; L-glutamate from L-proline: step 2/2.</text>
</comment>
<comment type="similarity">
    <text evidence="5">In the N-terminal section; belongs to the proline dehydrogenase family.</text>
</comment>
<dbReference type="EC" id="1.5.5.2" evidence="5"/>
<evidence type="ECO:0000259" key="7">
    <source>
        <dbReference type="Pfam" id="PF01619"/>
    </source>
</evidence>
<dbReference type="InterPro" id="IPR016161">
    <property type="entry name" value="Ald_DH/histidinol_DH"/>
</dbReference>
<dbReference type="PANTHER" id="PTHR42862">
    <property type="entry name" value="DELTA-1-PYRROLINE-5-CARBOXYLATE DEHYDROGENASE 1, ISOFORM A-RELATED"/>
    <property type="match status" value="1"/>
</dbReference>
<gene>
    <name evidence="9" type="ORF">PRZ03_13420</name>
</gene>
<keyword evidence="5" id="KW-0285">Flavoprotein</keyword>
<feature type="domain" description="Aldehyde dehydrogenase" evidence="6">
    <location>
        <begin position="539"/>
        <end position="965"/>
    </location>
</feature>
<keyword evidence="2 5" id="KW-0560">Oxidoreductase</keyword>
<evidence type="ECO:0000313" key="9">
    <source>
        <dbReference type="EMBL" id="MDC8772577.1"/>
    </source>
</evidence>
<dbReference type="InterPro" id="IPR016163">
    <property type="entry name" value="Ald_DH_C"/>
</dbReference>
<evidence type="ECO:0000259" key="8">
    <source>
        <dbReference type="Pfam" id="PF14850"/>
    </source>
</evidence>
<keyword evidence="5" id="KW-0238">DNA-binding</keyword>
<evidence type="ECO:0000256" key="4">
    <source>
        <dbReference type="ARBA" id="ARBA00048142"/>
    </source>
</evidence>